<gene>
    <name evidence="1" type="ORF">EJV47_25350</name>
</gene>
<reference evidence="1 2" key="1">
    <citation type="submission" date="2018-12" db="EMBL/GenBank/DDBJ databases">
        <title>Hymenobacter gummosus sp. nov., isolated from a spring.</title>
        <authorList>
            <person name="Nie L."/>
        </authorList>
    </citation>
    <scope>NUCLEOTIDE SEQUENCE [LARGE SCALE GENOMIC DNA]</scope>
    <source>
        <strain evidence="1 2">KCTC 52166</strain>
    </source>
</reference>
<dbReference type="Proteomes" id="UP000282184">
    <property type="component" value="Unassembled WGS sequence"/>
</dbReference>
<dbReference type="RefSeq" id="WP_126696015.1">
    <property type="nucleotide sequence ID" value="NZ_RXOF01000020.1"/>
</dbReference>
<dbReference type="Pfam" id="PF26611">
    <property type="entry name" value="MAD7"/>
    <property type="match status" value="1"/>
</dbReference>
<protein>
    <submittedName>
        <fullName evidence="1">Uncharacterized protein</fullName>
    </submittedName>
</protein>
<sequence>MALRIPKLPGNRGEFRNPQICFIDAKQINLDRTLVNLYVLLKHNGGRPRSRVKSASTRTIGEPELLGLFRDMESKGLAEGVSQHPEAVKGWLRANLMDVVSRGQTDRENLASLKPIHLLSYLIRNQKFSRDYNTADQVYSFLTTRAQVSEELRSYLVEGWDLLAKRFSPRPKLDLDTLGLLRMVEQVDMDVTGDGPATFERIRPLMLPEAELYCDDVHRLLQYRHVIPRHVLLDYLKTLTGFHLSLYLLKLIRYVPQMVREGSLPEQRPLDIVVDITEDPDSPARELATDDATWFFNNLPEYVRAGHAINVALASQPISGQPLDETDLLRRAVADIQQQHSEFVATCRRQLRDIVEDRDLPEEQKQAIRDLIALEDGDVNGYLSVFMWVRGTYHLRYNTSLLDSLMQKNTENGMLAVGRSRKQKRRFVLGTRLLEMLVQLSVLRPNASQQHYATAPIAIEQFIEFLQARYGLLINGLGHPRFADADLRTHLAFSQNVQALKDKLRQIGFYTQLSDAYLLQKIRPRYTLNPA</sequence>
<dbReference type="NCBIfam" id="NF047733">
    <property type="entry name" value="antiphage_MADS7"/>
    <property type="match status" value="1"/>
</dbReference>
<dbReference type="OrthoDB" id="9808668at2"/>
<evidence type="ECO:0000313" key="2">
    <source>
        <dbReference type="Proteomes" id="UP000282184"/>
    </source>
</evidence>
<keyword evidence="2" id="KW-1185">Reference proteome</keyword>
<proteinExistence type="predicted"/>
<name>A0A3S0J613_9BACT</name>
<dbReference type="AlphaFoldDB" id="A0A3S0J613"/>
<organism evidence="1 2">
    <name type="scientific">Hymenobacter gummosus</name>
    <dbReference type="NCBI Taxonomy" id="1776032"/>
    <lineage>
        <taxon>Bacteria</taxon>
        <taxon>Pseudomonadati</taxon>
        <taxon>Bacteroidota</taxon>
        <taxon>Cytophagia</taxon>
        <taxon>Cytophagales</taxon>
        <taxon>Hymenobacteraceae</taxon>
        <taxon>Hymenobacter</taxon>
    </lineage>
</organism>
<evidence type="ECO:0000313" key="1">
    <source>
        <dbReference type="EMBL" id="RTQ45465.1"/>
    </source>
</evidence>
<accession>A0A3S0J613</accession>
<dbReference type="EMBL" id="RXOF01000020">
    <property type="protein sequence ID" value="RTQ45465.1"/>
    <property type="molecule type" value="Genomic_DNA"/>
</dbReference>
<comment type="caution">
    <text evidence="1">The sequence shown here is derived from an EMBL/GenBank/DDBJ whole genome shotgun (WGS) entry which is preliminary data.</text>
</comment>
<dbReference type="InterPro" id="IPR058120">
    <property type="entry name" value="MADS7"/>
</dbReference>